<proteinExistence type="predicted"/>
<organism evidence="1">
    <name type="scientific">marine metagenome</name>
    <dbReference type="NCBI Taxonomy" id="408172"/>
    <lineage>
        <taxon>unclassified sequences</taxon>
        <taxon>metagenomes</taxon>
        <taxon>ecological metagenomes</taxon>
    </lineage>
</organism>
<accession>A0A381S4M7</accession>
<reference evidence="1" key="1">
    <citation type="submission" date="2018-05" db="EMBL/GenBank/DDBJ databases">
        <authorList>
            <person name="Lanie J.A."/>
            <person name="Ng W.-L."/>
            <person name="Kazmierczak K.M."/>
            <person name="Andrzejewski T.M."/>
            <person name="Davidsen T.M."/>
            <person name="Wayne K.J."/>
            <person name="Tettelin H."/>
            <person name="Glass J.I."/>
            <person name="Rusch D."/>
            <person name="Podicherti R."/>
            <person name="Tsui H.-C.T."/>
            <person name="Winkler M.E."/>
        </authorList>
    </citation>
    <scope>NUCLEOTIDE SEQUENCE</scope>
</reference>
<sequence>MAHAYTPGLKVLHETIIHKERRLPLKGIVLVENGKEVIPDDIVAKTDLPGNVQMVNVANQLNIDTEDVNDAMITKEGTAVSKGEMIAETKGLFGLFKTNVTAPVDGTIEVISDTTGQVVIRESPIPVEIDAYMSGFIKEVIPEEGVIIESEGVFIQGIFGIAGESRGELSVIVDSRETEITEDMITPDCKGKIVVGGSFISLKAYKKAIQLKVAGVVVGGFNYFDLEDILGYTLGVAITGSEDLITSLILTEGYGKIRMGTQTFDLLKHHHGKFASMNGATQIRAGVIRPEIIIPLTKDQLKGDHKDSDASEGIQAGSLVRVIRAPYFGRMGKVIDLPSELRKMESETMVRVAIIEIDGENIEIPRANLEMVEID</sequence>
<evidence type="ECO:0008006" key="2">
    <source>
        <dbReference type="Google" id="ProtNLM"/>
    </source>
</evidence>
<gene>
    <name evidence="1" type="ORF">METZ01_LOCUS51874</name>
</gene>
<dbReference type="AlphaFoldDB" id="A0A381S4M7"/>
<protein>
    <recommendedName>
        <fullName evidence="2">KOW domain-containing protein</fullName>
    </recommendedName>
</protein>
<name>A0A381S4M7_9ZZZZ</name>
<evidence type="ECO:0000313" key="1">
    <source>
        <dbReference type="EMBL" id="SUZ99020.1"/>
    </source>
</evidence>
<dbReference type="EMBL" id="UINC01002660">
    <property type="protein sequence ID" value="SUZ99020.1"/>
    <property type="molecule type" value="Genomic_DNA"/>
</dbReference>